<evidence type="ECO:0000313" key="2">
    <source>
        <dbReference type="Proteomes" id="UP000237423"/>
    </source>
</evidence>
<accession>A0A2S5CQ25</accession>
<evidence type="ECO:0000313" key="1">
    <source>
        <dbReference type="EMBL" id="POZ52904.1"/>
    </source>
</evidence>
<comment type="caution">
    <text evidence="1">The sequence shown here is derived from an EMBL/GenBank/DDBJ whole genome shotgun (WGS) entry which is preliminary data.</text>
</comment>
<dbReference type="EMBL" id="PGFZ01000002">
    <property type="protein sequence ID" value="POZ52904.1"/>
    <property type="molecule type" value="Genomic_DNA"/>
</dbReference>
<organism evidence="1 2">
    <name type="scientific">Methylovulum psychrotolerans</name>
    <dbReference type="NCBI Taxonomy" id="1704499"/>
    <lineage>
        <taxon>Bacteria</taxon>
        <taxon>Pseudomonadati</taxon>
        <taxon>Pseudomonadota</taxon>
        <taxon>Gammaproteobacteria</taxon>
        <taxon>Methylococcales</taxon>
        <taxon>Methylococcaceae</taxon>
        <taxon>Methylovulum</taxon>
    </lineage>
</organism>
<dbReference type="AlphaFoldDB" id="A0A2S5CQ25"/>
<proteinExistence type="predicted"/>
<sequence>MSDLRRMDNHIIPECYLDTMLVETLIFPAKAYNHQKGCHAVAKEMQEKFADSFALGIIDNDKKPVDYLAEFVKIAEYERHNMMLFKHPKKHHYLILHPPIESWLIKQAAEKNMKLPDYGLPADLKSLIKITKIATSKQDPRFKRLFRDLETGQADGIRILKGWVAHLKHHTYKTDINTLQNL</sequence>
<dbReference type="Proteomes" id="UP000237423">
    <property type="component" value="Unassembled WGS sequence"/>
</dbReference>
<gene>
    <name evidence="1" type="ORF">AADEFJLK_01515</name>
</gene>
<reference evidence="1 2" key="1">
    <citation type="submission" date="2017-11" db="EMBL/GenBank/DDBJ databases">
        <title>Draft Genome Sequence of Methylobacter psychrotolerans Sph1T, an Obligate Methanotroph from Low-Temperature Environments.</title>
        <authorList>
            <person name="Oshkin I.Y."/>
            <person name="Miroshnikov K."/>
            <person name="Belova S.E."/>
            <person name="Korzhenkov A."/>
            <person name="Toshchakov S.V."/>
            <person name="Dedysh S.N."/>
        </authorList>
    </citation>
    <scope>NUCLEOTIDE SEQUENCE [LARGE SCALE GENOMIC DNA]</scope>
    <source>
        <strain evidence="1 2">Sph1</strain>
    </source>
</reference>
<name>A0A2S5CQ25_9GAMM</name>
<protein>
    <submittedName>
        <fullName evidence="1">Uncharacterized protein</fullName>
    </submittedName>
</protein>